<evidence type="ECO:0000313" key="2">
    <source>
        <dbReference type="EMBL" id="KAK0512020.1"/>
    </source>
</evidence>
<proteinExistence type="predicted"/>
<dbReference type="AlphaFoldDB" id="A0AA39QZG8"/>
<comment type="caution">
    <text evidence="2">The sequence shown here is derived from an EMBL/GenBank/DDBJ whole genome shotgun (WGS) entry which is preliminary data.</text>
</comment>
<organism evidence="2 3">
    <name type="scientific">Cladonia borealis</name>
    <dbReference type="NCBI Taxonomy" id="184061"/>
    <lineage>
        <taxon>Eukaryota</taxon>
        <taxon>Fungi</taxon>
        <taxon>Dikarya</taxon>
        <taxon>Ascomycota</taxon>
        <taxon>Pezizomycotina</taxon>
        <taxon>Lecanoromycetes</taxon>
        <taxon>OSLEUM clade</taxon>
        <taxon>Lecanoromycetidae</taxon>
        <taxon>Lecanorales</taxon>
        <taxon>Lecanorineae</taxon>
        <taxon>Cladoniaceae</taxon>
        <taxon>Cladonia</taxon>
    </lineage>
</organism>
<evidence type="ECO:0000313" key="3">
    <source>
        <dbReference type="Proteomes" id="UP001166286"/>
    </source>
</evidence>
<name>A0AA39QZG8_9LECA</name>
<sequence>MGFASWAGWSWLSFLSALLLSFRVLSAGYAKLTYQTPPSQVADEIRRKYASENKEEDPSRSYFSLSAAQIRDVRGVVEVICGILLLVPSWKRLGAAMALSLLVIGLVSRIRNGQSIVSPLIMMTHCGLVWFL</sequence>
<keyword evidence="1" id="KW-0732">Signal</keyword>
<dbReference type="EMBL" id="JAFEKC020000011">
    <property type="protein sequence ID" value="KAK0512020.1"/>
    <property type="molecule type" value="Genomic_DNA"/>
</dbReference>
<keyword evidence="3" id="KW-1185">Reference proteome</keyword>
<feature type="chain" id="PRO_5041467163" evidence="1">
    <location>
        <begin position="28"/>
        <end position="132"/>
    </location>
</feature>
<reference evidence="2" key="1">
    <citation type="submission" date="2023-03" db="EMBL/GenBank/DDBJ databases">
        <title>Complete genome of Cladonia borealis.</title>
        <authorList>
            <person name="Park H."/>
        </authorList>
    </citation>
    <scope>NUCLEOTIDE SEQUENCE</scope>
    <source>
        <strain evidence="2">ANT050790</strain>
    </source>
</reference>
<dbReference type="Proteomes" id="UP001166286">
    <property type="component" value="Unassembled WGS sequence"/>
</dbReference>
<protein>
    <submittedName>
        <fullName evidence="2">Uncharacterized protein</fullName>
    </submittedName>
</protein>
<gene>
    <name evidence="2" type="ORF">JMJ35_005148</name>
</gene>
<accession>A0AA39QZG8</accession>
<evidence type="ECO:0000256" key="1">
    <source>
        <dbReference type="SAM" id="SignalP"/>
    </source>
</evidence>
<feature type="signal peptide" evidence="1">
    <location>
        <begin position="1"/>
        <end position="27"/>
    </location>
</feature>